<dbReference type="RefSeq" id="XP_016607548.1">
    <property type="nucleotide sequence ID" value="XM_016753140.1"/>
</dbReference>
<feature type="compositionally biased region" description="Low complexity" evidence="1">
    <location>
        <begin position="240"/>
        <end position="249"/>
    </location>
</feature>
<dbReference type="InParanoid" id="A0A0L0HFD6"/>
<feature type="compositionally biased region" description="Polar residues" evidence="1">
    <location>
        <begin position="18"/>
        <end position="27"/>
    </location>
</feature>
<gene>
    <name evidence="2" type="ORF">SPPG_04901</name>
</gene>
<feature type="region of interest" description="Disordered" evidence="1">
    <location>
        <begin position="165"/>
        <end position="184"/>
    </location>
</feature>
<name>A0A0L0HFD6_SPIPD</name>
<feature type="region of interest" description="Disordered" evidence="1">
    <location>
        <begin position="234"/>
        <end position="258"/>
    </location>
</feature>
<keyword evidence="3" id="KW-1185">Reference proteome</keyword>
<dbReference type="Proteomes" id="UP000053201">
    <property type="component" value="Unassembled WGS sequence"/>
</dbReference>
<feature type="region of interest" description="Disordered" evidence="1">
    <location>
        <begin position="401"/>
        <end position="471"/>
    </location>
</feature>
<reference evidence="2 3" key="1">
    <citation type="submission" date="2009-08" db="EMBL/GenBank/DDBJ databases">
        <title>The Genome Sequence of Spizellomyces punctatus strain DAOM BR117.</title>
        <authorList>
            <consortium name="The Broad Institute Genome Sequencing Platform"/>
            <person name="Russ C."/>
            <person name="Cuomo C."/>
            <person name="Shea T."/>
            <person name="Young S.K."/>
            <person name="Zeng Q."/>
            <person name="Koehrsen M."/>
            <person name="Haas B."/>
            <person name="Borodovsky M."/>
            <person name="Guigo R."/>
            <person name="Alvarado L."/>
            <person name="Berlin A."/>
            <person name="Bochicchio J."/>
            <person name="Borenstein D."/>
            <person name="Chapman S."/>
            <person name="Chen Z."/>
            <person name="Engels R."/>
            <person name="Freedman E."/>
            <person name="Gellesch M."/>
            <person name="Goldberg J."/>
            <person name="Griggs A."/>
            <person name="Gujja S."/>
            <person name="Heiman D."/>
            <person name="Hepburn T."/>
            <person name="Howarth C."/>
            <person name="Jen D."/>
            <person name="Larson L."/>
            <person name="Lewis B."/>
            <person name="Mehta T."/>
            <person name="Park D."/>
            <person name="Pearson M."/>
            <person name="Roberts A."/>
            <person name="Saif S."/>
            <person name="Shenoy N."/>
            <person name="Sisk P."/>
            <person name="Stolte C."/>
            <person name="Sykes S."/>
            <person name="Thomson T."/>
            <person name="Walk T."/>
            <person name="White J."/>
            <person name="Yandava C."/>
            <person name="Burger G."/>
            <person name="Gray M.W."/>
            <person name="Holland P.W.H."/>
            <person name="King N."/>
            <person name="Lang F.B.F."/>
            <person name="Roger A.J."/>
            <person name="Ruiz-Trillo I."/>
            <person name="Lander E."/>
            <person name="Nusbaum C."/>
        </authorList>
    </citation>
    <scope>NUCLEOTIDE SEQUENCE [LARGE SCALE GENOMIC DNA]</scope>
    <source>
        <strain evidence="2 3">DAOM BR117</strain>
    </source>
</reference>
<dbReference type="OrthoDB" id="2149390at2759"/>
<feature type="compositionally biased region" description="Low complexity" evidence="1">
    <location>
        <begin position="403"/>
        <end position="413"/>
    </location>
</feature>
<protein>
    <submittedName>
        <fullName evidence="2">Uncharacterized protein</fullName>
    </submittedName>
</protein>
<proteinExistence type="predicted"/>
<feature type="region of interest" description="Disordered" evidence="1">
    <location>
        <begin position="330"/>
        <end position="351"/>
    </location>
</feature>
<sequence>MNPDGPATPIPRKRIFQMGNTPENPTRNVPRFQPSEAQHQSYPPSSVSAGPSFPKLGTNNPFLRTTTPKSTPHRSISCRRSRSGIRDLADADSDDSDDMHTRHLTRTPISRRSQHKSSLSIHVGPFGGGNTVINSASSSRASLLARRNSDAMVMNTLTDEAFSMDPMAVDGTPRKTGSRRSSLSALSAKPLNRIANLLKEEAKPFDKEIAHEKAVNQSFPTLHSAFNLESLESMLEESPPDSPSMMDPSTPRSDRAMSMSLTADSRETTPENLGVPVPVRAVAIPNSALKDPATYVSHSSKLNPENSFISKQQEVIMSSPSLSPVHMMLGGSSPSASERKGKRKLSADTDRFEPYKRIRMPSSPTVHSPTYAASYFPPMGPRTGSTPPPFSLPFPLVFQRQRSPSVSSTSSGSGNMWGVEKTGGTGGTTTGGEKSSNSNGSSNGTPIIGHALHPHLASSNPPPSPRTLGQMLNLTGTQEGFTKMSITE</sequence>
<dbReference type="AlphaFoldDB" id="A0A0L0HFD6"/>
<evidence type="ECO:0000313" key="3">
    <source>
        <dbReference type="Proteomes" id="UP000053201"/>
    </source>
</evidence>
<feature type="compositionally biased region" description="Low complexity" evidence="1">
    <location>
        <begin position="431"/>
        <end position="445"/>
    </location>
</feature>
<dbReference type="EMBL" id="KQ257457">
    <property type="protein sequence ID" value="KNC99508.1"/>
    <property type="molecule type" value="Genomic_DNA"/>
</dbReference>
<dbReference type="GeneID" id="27688327"/>
<evidence type="ECO:0000256" key="1">
    <source>
        <dbReference type="SAM" id="MobiDB-lite"/>
    </source>
</evidence>
<feature type="compositionally biased region" description="Polar residues" evidence="1">
    <location>
        <begin position="35"/>
        <end position="49"/>
    </location>
</feature>
<organism evidence="2 3">
    <name type="scientific">Spizellomyces punctatus (strain DAOM BR117)</name>
    <dbReference type="NCBI Taxonomy" id="645134"/>
    <lineage>
        <taxon>Eukaryota</taxon>
        <taxon>Fungi</taxon>
        <taxon>Fungi incertae sedis</taxon>
        <taxon>Chytridiomycota</taxon>
        <taxon>Chytridiomycota incertae sedis</taxon>
        <taxon>Chytridiomycetes</taxon>
        <taxon>Spizellomycetales</taxon>
        <taxon>Spizellomycetaceae</taxon>
        <taxon>Spizellomyces</taxon>
    </lineage>
</organism>
<evidence type="ECO:0000313" key="2">
    <source>
        <dbReference type="EMBL" id="KNC99508.1"/>
    </source>
</evidence>
<dbReference type="VEuPathDB" id="FungiDB:SPPG_04901"/>
<feature type="compositionally biased region" description="Polar residues" evidence="1">
    <location>
        <begin position="57"/>
        <end position="70"/>
    </location>
</feature>
<feature type="compositionally biased region" description="Gly residues" evidence="1">
    <location>
        <begin position="421"/>
        <end position="430"/>
    </location>
</feature>
<feature type="region of interest" description="Disordered" evidence="1">
    <location>
        <begin position="1"/>
        <end position="101"/>
    </location>
</feature>
<accession>A0A0L0HFD6</accession>